<comment type="caution">
    <text evidence="10">The sequence shown here is derived from an EMBL/GenBank/DDBJ whole genome shotgun (WGS) entry which is preliminary data.</text>
</comment>
<feature type="transmembrane region" description="Helical" evidence="7">
    <location>
        <begin position="52"/>
        <end position="71"/>
    </location>
</feature>
<dbReference type="SMART" id="SM00387">
    <property type="entry name" value="HATPase_c"/>
    <property type="match status" value="1"/>
</dbReference>
<keyword evidence="11" id="KW-1185">Reference proteome</keyword>
<dbReference type="EC" id="2.7.13.3" evidence="2"/>
<dbReference type="Pfam" id="PF02518">
    <property type="entry name" value="HATPase_c"/>
    <property type="match status" value="1"/>
</dbReference>
<dbReference type="GO" id="GO:0000155">
    <property type="term" value="F:phosphorelay sensor kinase activity"/>
    <property type="evidence" value="ECO:0007669"/>
    <property type="project" value="InterPro"/>
</dbReference>
<dbReference type="FunFam" id="3.30.565.10:FF:000006">
    <property type="entry name" value="Sensor histidine kinase WalK"/>
    <property type="match status" value="1"/>
</dbReference>
<evidence type="ECO:0000313" key="11">
    <source>
        <dbReference type="Proteomes" id="UP000254518"/>
    </source>
</evidence>
<evidence type="ECO:0000256" key="6">
    <source>
        <dbReference type="ARBA" id="ARBA00023012"/>
    </source>
</evidence>
<dbReference type="PROSITE" id="PS50109">
    <property type="entry name" value="HIS_KIN"/>
    <property type="match status" value="1"/>
</dbReference>
<proteinExistence type="predicted"/>
<dbReference type="EMBL" id="VLKX01000010">
    <property type="protein sequence ID" value="TWI46229.1"/>
    <property type="molecule type" value="Genomic_DNA"/>
</dbReference>
<keyword evidence="5 10" id="KW-0418">Kinase</keyword>
<feature type="domain" description="Histidine kinase" evidence="8">
    <location>
        <begin position="132"/>
        <end position="350"/>
    </location>
</feature>
<keyword evidence="4" id="KW-0808">Transferase</keyword>
<dbReference type="InterPro" id="IPR004358">
    <property type="entry name" value="Sig_transdc_His_kin-like_C"/>
</dbReference>
<protein>
    <recommendedName>
        <fullName evidence="2">histidine kinase</fullName>
        <ecNumber evidence="2">2.7.13.3</ecNumber>
    </recommendedName>
</protein>
<keyword evidence="7" id="KW-0812">Transmembrane</keyword>
<dbReference type="SUPFAM" id="SSF47384">
    <property type="entry name" value="Homodimeric domain of signal transducing histidine kinase"/>
    <property type="match status" value="1"/>
</dbReference>
<dbReference type="EMBL" id="QQBA01000010">
    <property type="protein sequence ID" value="RDI52481.1"/>
    <property type="molecule type" value="Genomic_DNA"/>
</dbReference>
<reference evidence="10 12" key="1">
    <citation type="journal article" date="2015" name="Stand. Genomic Sci.">
        <title>Genomic Encyclopedia of Bacterial and Archaeal Type Strains, Phase III: the genomes of soil and plant-associated and newly described type strains.</title>
        <authorList>
            <person name="Whitman W.B."/>
            <person name="Woyke T."/>
            <person name="Klenk H.P."/>
            <person name="Zhou Y."/>
            <person name="Lilburn T.G."/>
            <person name="Beck B.J."/>
            <person name="De Vos P."/>
            <person name="Vandamme P."/>
            <person name="Eisen J.A."/>
            <person name="Garrity G."/>
            <person name="Hugenholtz P."/>
            <person name="Kyrpides N.C."/>
        </authorList>
    </citation>
    <scope>NUCLEOTIDE SEQUENCE [LARGE SCALE GENOMIC DNA]</scope>
    <source>
        <strain evidence="10 12">CGMCC 1.5380</strain>
    </source>
</reference>
<keyword evidence="3" id="KW-0597">Phosphoprotein</keyword>
<dbReference type="Proteomes" id="UP000321392">
    <property type="component" value="Unassembled WGS sequence"/>
</dbReference>
<keyword evidence="7" id="KW-0472">Membrane</keyword>
<dbReference type="AlphaFoldDB" id="A0A562PP83"/>
<gene>
    <name evidence="9" type="ORF">DFR66_11060</name>
    <name evidence="10" type="ORF">IQ02_02061</name>
</gene>
<evidence type="ECO:0000256" key="1">
    <source>
        <dbReference type="ARBA" id="ARBA00000085"/>
    </source>
</evidence>
<name>A0A562PP83_9FLAO</name>
<keyword evidence="6" id="KW-0902">Two-component regulatory system</keyword>
<accession>A0A562PP83</accession>
<reference evidence="10" key="3">
    <citation type="submission" date="2019-07" db="EMBL/GenBank/DDBJ databases">
        <authorList>
            <person name="Whitman W."/>
            <person name="Huntemann M."/>
            <person name="Clum A."/>
            <person name="Pillay M."/>
            <person name="Palaniappan K."/>
            <person name="Varghese N."/>
            <person name="Mikhailova N."/>
            <person name="Stamatis D."/>
            <person name="Reddy T."/>
            <person name="Daum C."/>
            <person name="Shapiro N."/>
            <person name="Ivanova N."/>
            <person name="Kyrpides N."/>
            <person name="Woyke T."/>
        </authorList>
    </citation>
    <scope>NUCLEOTIDE SEQUENCE</scope>
    <source>
        <strain evidence="10">CGMCC 1.5380</strain>
    </source>
</reference>
<sequence>MKLYEKLSHVGFLKNSYAFKFLFVAFIGIHIPLIGLLFFVLYGSKAISADTILIVALILTLVATGATLLFLKRLIKPIEVASKALHMYRKNRIVPSLPYSFSDEVGLLMRNIQDSITENENFITEKQDLVYLLSHDLRNFVGNSKLGASLILEEEPSEAITELAQLILESTEQQYIYIENFIKLLKEQDQIIEKKSKNETIQLFAVFAVVSKQLNQLLSHKNIKLDLSIEVEKAILDIDKILLTRVLVNLINNAIKFSFPDNEIKVRVYVQDDRLIFKISDKGLGFDQMQSQELFRKFSKMSKLGTANEPSTGIGLYLCKKIIEKHDGQILAESEGINKGATFSIIFKKS</sequence>
<evidence type="ECO:0000256" key="2">
    <source>
        <dbReference type="ARBA" id="ARBA00012438"/>
    </source>
</evidence>
<dbReference type="InterPro" id="IPR050980">
    <property type="entry name" value="2C_sensor_his_kinase"/>
</dbReference>
<dbReference type="InterPro" id="IPR036097">
    <property type="entry name" value="HisK_dim/P_sf"/>
</dbReference>
<comment type="catalytic activity">
    <reaction evidence="1">
        <text>ATP + protein L-histidine = ADP + protein N-phospho-L-histidine.</text>
        <dbReference type="EC" id="2.7.13.3"/>
    </reaction>
</comment>
<feature type="transmembrane region" description="Helical" evidence="7">
    <location>
        <begin position="21"/>
        <end position="40"/>
    </location>
</feature>
<keyword evidence="7" id="KW-1133">Transmembrane helix</keyword>
<dbReference type="InterPro" id="IPR005467">
    <property type="entry name" value="His_kinase_dom"/>
</dbReference>
<dbReference type="PANTHER" id="PTHR44936">
    <property type="entry name" value="SENSOR PROTEIN CREC"/>
    <property type="match status" value="1"/>
</dbReference>
<evidence type="ECO:0000313" key="10">
    <source>
        <dbReference type="EMBL" id="TWI46229.1"/>
    </source>
</evidence>
<dbReference type="Gene3D" id="1.10.287.130">
    <property type="match status" value="1"/>
</dbReference>
<dbReference type="Gene3D" id="3.30.565.10">
    <property type="entry name" value="Histidine kinase-like ATPase, C-terminal domain"/>
    <property type="match status" value="1"/>
</dbReference>
<dbReference type="InterPro" id="IPR036890">
    <property type="entry name" value="HATPase_C_sf"/>
</dbReference>
<evidence type="ECO:0000256" key="4">
    <source>
        <dbReference type="ARBA" id="ARBA00022679"/>
    </source>
</evidence>
<evidence type="ECO:0000256" key="7">
    <source>
        <dbReference type="SAM" id="Phobius"/>
    </source>
</evidence>
<dbReference type="RefSeq" id="WP_114754689.1">
    <property type="nucleotide sequence ID" value="NZ_QQBA01000010.1"/>
</dbReference>
<evidence type="ECO:0000313" key="9">
    <source>
        <dbReference type="EMBL" id="RDI52481.1"/>
    </source>
</evidence>
<dbReference type="CDD" id="cd00075">
    <property type="entry name" value="HATPase"/>
    <property type="match status" value="1"/>
</dbReference>
<dbReference type="OrthoDB" id="9780487at2"/>
<evidence type="ECO:0000313" key="12">
    <source>
        <dbReference type="Proteomes" id="UP000321392"/>
    </source>
</evidence>
<organism evidence="10 12">
    <name type="scientific">Flavobacterium glaciei</name>
    <dbReference type="NCBI Taxonomy" id="386300"/>
    <lineage>
        <taxon>Bacteria</taxon>
        <taxon>Pseudomonadati</taxon>
        <taxon>Bacteroidota</taxon>
        <taxon>Flavobacteriia</taxon>
        <taxon>Flavobacteriales</taxon>
        <taxon>Flavobacteriaceae</taxon>
        <taxon>Flavobacterium</taxon>
    </lineage>
</organism>
<evidence type="ECO:0000256" key="5">
    <source>
        <dbReference type="ARBA" id="ARBA00022777"/>
    </source>
</evidence>
<dbReference type="PRINTS" id="PR00344">
    <property type="entry name" value="BCTRLSENSOR"/>
</dbReference>
<dbReference type="PANTHER" id="PTHR44936:SF9">
    <property type="entry name" value="SENSOR PROTEIN CREC"/>
    <property type="match status" value="1"/>
</dbReference>
<dbReference type="Proteomes" id="UP000254518">
    <property type="component" value="Unassembled WGS sequence"/>
</dbReference>
<evidence type="ECO:0000256" key="3">
    <source>
        <dbReference type="ARBA" id="ARBA00022553"/>
    </source>
</evidence>
<evidence type="ECO:0000259" key="8">
    <source>
        <dbReference type="PROSITE" id="PS50109"/>
    </source>
</evidence>
<reference evidence="9 11" key="2">
    <citation type="submission" date="2018-07" db="EMBL/GenBank/DDBJ databases">
        <title>Genomic Encyclopedia of Type Strains, Phase IV (KMG-IV): sequencing the most valuable type-strain genomes for metagenomic binning, comparative biology and taxonomic classification.</title>
        <authorList>
            <person name="Goeker M."/>
        </authorList>
    </citation>
    <scope>NUCLEOTIDE SEQUENCE [LARGE SCALE GENOMIC DNA]</scope>
    <source>
        <strain evidence="9 11">DSM 19728</strain>
    </source>
</reference>
<dbReference type="InterPro" id="IPR003594">
    <property type="entry name" value="HATPase_dom"/>
</dbReference>
<dbReference type="SUPFAM" id="SSF55874">
    <property type="entry name" value="ATPase domain of HSP90 chaperone/DNA topoisomerase II/histidine kinase"/>
    <property type="match status" value="1"/>
</dbReference>